<dbReference type="InterPro" id="IPR011047">
    <property type="entry name" value="Quinoprotein_ADH-like_sf"/>
</dbReference>
<dbReference type="PROSITE" id="PS51257">
    <property type="entry name" value="PROKAR_LIPOPROTEIN"/>
    <property type="match status" value="1"/>
</dbReference>
<evidence type="ECO:0000256" key="6">
    <source>
        <dbReference type="ARBA" id="ARBA00023002"/>
    </source>
</evidence>
<comment type="caution">
    <text evidence="10">The sequence shown here is derived from an EMBL/GenBank/DDBJ whole genome shotgun (WGS) entry which is preliminary data.</text>
</comment>
<dbReference type="Gene3D" id="2.140.10.10">
    <property type="entry name" value="Quinoprotein alcohol dehydrogenase-like superfamily"/>
    <property type="match status" value="2"/>
</dbReference>
<keyword evidence="4 8" id="KW-0479">Metal-binding</keyword>
<keyword evidence="3 8" id="KW-0349">Heme</keyword>
<evidence type="ECO:0000313" key="11">
    <source>
        <dbReference type="Proteomes" id="UP001595818"/>
    </source>
</evidence>
<dbReference type="InterPro" id="IPR018391">
    <property type="entry name" value="PQQ_b-propeller_rpt"/>
</dbReference>
<name>A0ABV9T8D8_9BACT</name>
<dbReference type="InterPro" id="IPR002372">
    <property type="entry name" value="PQQ_rpt_dom"/>
</dbReference>
<dbReference type="Pfam" id="PF01011">
    <property type="entry name" value="PQQ"/>
    <property type="match status" value="2"/>
</dbReference>
<comment type="cofactor">
    <cofactor evidence="1">
        <name>pyrroloquinoline quinone</name>
        <dbReference type="ChEBI" id="CHEBI:58442"/>
    </cofactor>
</comment>
<dbReference type="PANTHER" id="PTHR32303:SF4">
    <property type="entry name" value="QUINOPROTEIN GLUCOSE DEHYDROGENASE"/>
    <property type="match status" value="1"/>
</dbReference>
<evidence type="ECO:0000256" key="1">
    <source>
        <dbReference type="ARBA" id="ARBA00001931"/>
    </source>
</evidence>
<dbReference type="Gene3D" id="1.10.760.10">
    <property type="entry name" value="Cytochrome c-like domain"/>
    <property type="match status" value="1"/>
</dbReference>
<dbReference type="Pfam" id="PF13442">
    <property type="entry name" value="Cytochrome_CBB3"/>
    <property type="match status" value="1"/>
</dbReference>
<comment type="similarity">
    <text evidence="2">Belongs to the bacterial PQQ dehydrogenase family.</text>
</comment>
<gene>
    <name evidence="10" type="ORF">ACFPFU_23710</name>
</gene>
<dbReference type="InterPro" id="IPR036909">
    <property type="entry name" value="Cyt_c-like_dom_sf"/>
</dbReference>
<evidence type="ECO:0000259" key="9">
    <source>
        <dbReference type="PROSITE" id="PS51007"/>
    </source>
</evidence>
<dbReference type="EMBL" id="JBHSJJ010000021">
    <property type="protein sequence ID" value="MFC4874731.1"/>
    <property type="molecule type" value="Genomic_DNA"/>
</dbReference>
<dbReference type="PANTHER" id="PTHR32303">
    <property type="entry name" value="QUINOPROTEIN ALCOHOL DEHYDROGENASE (CYTOCHROME C)"/>
    <property type="match status" value="1"/>
</dbReference>
<dbReference type="SUPFAM" id="SSF46626">
    <property type="entry name" value="Cytochrome c"/>
    <property type="match status" value="1"/>
</dbReference>
<evidence type="ECO:0000256" key="4">
    <source>
        <dbReference type="ARBA" id="ARBA00022723"/>
    </source>
</evidence>
<dbReference type="Proteomes" id="UP001595818">
    <property type="component" value="Unassembled WGS sequence"/>
</dbReference>
<dbReference type="RefSeq" id="WP_377068860.1">
    <property type="nucleotide sequence ID" value="NZ_JBHSJJ010000021.1"/>
</dbReference>
<evidence type="ECO:0000256" key="7">
    <source>
        <dbReference type="ARBA" id="ARBA00023004"/>
    </source>
</evidence>
<keyword evidence="11" id="KW-1185">Reference proteome</keyword>
<dbReference type="SUPFAM" id="SSF50998">
    <property type="entry name" value="Quinoprotein alcohol dehydrogenase-like"/>
    <property type="match status" value="1"/>
</dbReference>
<protein>
    <submittedName>
        <fullName evidence="10">PQQ-binding-like beta-propeller repeat protein</fullName>
    </submittedName>
</protein>
<dbReference type="SMART" id="SM00564">
    <property type="entry name" value="PQQ"/>
    <property type="match status" value="6"/>
</dbReference>
<accession>A0ABV9T8D8</accession>
<evidence type="ECO:0000256" key="5">
    <source>
        <dbReference type="ARBA" id="ARBA00022729"/>
    </source>
</evidence>
<dbReference type="PROSITE" id="PS51007">
    <property type="entry name" value="CYTC"/>
    <property type="match status" value="1"/>
</dbReference>
<dbReference type="InterPro" id="IPR009056">
    <property type="entry name" value="Cyt_c-like_dom"/>
</dbReference>
<evidence type="ECO:0000256" key="8">
    <source>
        <dbReference type="PROSITE-ProRule" id="PRU00433"/>
    </source>
</evidence>
<proteinExistence type="inferred from homology"/>
<sequence>MKQSAFLISGILILGCCIAYFLRETPAPLVTGKDWPTYGGNKLGNRYSPLDQIHTENVRDLEIAWMYNAAATREGEIQCQPIVVNGILYGTTPELNLFALDAGTGEQIWKFSPFKKDKPHQSRGVMYWESGRDKRILYTVGAGLYAVNAITGEIVNDFGEDGRADLKQGLQTNMDHEVSALSVNATSPGMIYKNTLIIGSAVSEGGDAAPGHIRAFDVKTGSLEWVFHTIPQPGEFGYDTWPKDAYKKIGAANSWSGMTLDEKRGLVFFGTGSPASDFYGADRKGANLFANCIMALDALTGEMKWYYQTIHHDLWDRDHSCPPNLTTITHNGEAVDVVVQATKDGLVYVLDRDNGSSLFPVEERPVPTDGLPGEHPYPTQKYPLKPAPFARQVFTENDITDLSPEAHAFVKERFLEMKTDNKFAPPSTEGTLLFGYSGGAQWGGNAIDPDGILYQNSNEEPWELVMSERKSMTANKGGGRKISQGNALYLAHCASCHGKDRRGSGPELPSLMGIEKKRSLTEINDLIQYGGSRMPSFQHLSAEDRGSILGFITESAADTIMVQPDQYAGNDNVPETNPGFPYVPAYVSNPWRRFTDQEGYPGIKPPWGTLNAIDLNTGEYLWRVPLGEYPELTARGIPPTGTASYGGPLVTAGGLVFIAGTKDEKIRAFDKRSGEILWEFQLPAGGFATPITYEVDGRQFVVIAAGGGRQQKMGGSYIAFALKQPN</sequence>
<reference evidence="11" key="1">
    <citation type="journal article" date="2019" name="Int. J. Syst. Evol. Microbiol.">
        <title>The Global Catalogue of Microorganisms (GCM) 10K type strain sequencing project: providing services to taxonomists for standard genome sequencing and annotation.</title>
        <authorList>
            <consortium name="The Broad Institute Genomics Platform"/>
            <consortium name="The Broad Institute Genome Sequencing Center for Infectious Disease"/>
            <person name="Wu L."/>
            <person name="Ma J."/>
        </authorList>
    </citation>
    <scope>NUCLEOTIDE SEQUENCE [LARGE SCALE GENOMIC DNA]</scope>
    <source>
        <strain evidence="11">CGMCC 4.7466</strain>
    </source>
</reference>
<dbReference type="CDD" id="cd10280">
    <property type="entry name" value="PQQ_mGDH"/>
    <property type="match status" value="1"/>
</dbReference>
<dbReference type="InterPro" id="IPR017511">
    <property type="entry name" value="PQQ_mDH"/>
</dbReference>
<keyword evidence="7 8" id="KW-0408">Iron</keyword>
<evidence type="ECO:0000256" key="3">
    <source>
        <dbReference type="ARBA" id="ARBA00022617"/>
    </source>
</evidence>
<organism evidence="10 11">
    <name type="scientific">Negadavirga shengliensis</name>
    <dbReference type="NCBI Taxonomy" id="1389218"/>
    <lineage>
        <taxon>Bacteria</taxon>
        <taxon>Pseudomonadati</taxon>
        <taxon>Bacteroidota</taxon>
        <taxon>Cytophagia</taxon>
        <taxon>Cytophagales</taxon>
        <taxon>Cyclobacteriaceae</taxon>
        <taxon>Negadavirga</taxon>
    </lineage>
</organism>
<keyword evidence="6" id="KW-0560">Oxidoreductase</keyword>
<feature type="domain" description="Cytochrome c" evidence="9">
    <location>
        <begin position="480"/>
        <end position="556"/>
    </location>
</feature>
<keyword evidence="5" id="KW-0732">Signal</keyword>
<evidence type="ECO:0000313" key="10">
    <source>
        <dbReference type="EMBL" id="MFC4874731.1"/>
    </source>
</evidence>
<evidence type="ECO:0000256" key="2">
    <source>
        <dbReference type="ARBA" id="ARBA00008156"/>
    </source>
</evidence>